<keyword evidence="1" id="KW-0732">Signal</keyword>
<accession>A0A0V0GRY6</accession>
<name>A0A0V0GRY6_SOLCH</name>
<dbReference type="AlphaFoldDB" id="A0A0V0GRY6"/>
<evidence type="ECO:0000256" key="1">
    <source>
        <dbReference type="SAM" id="SignalP"/>
    </source>
</evidence>
<proteinExistence type="predicted"/>
<organism evidence="2">
    <name type="scientific">Solanum chacoense</name>
    <name type="common">Chaco potato</name>
    <dbReference type="NCBI Taxonomy" id="4108"/>
    <lineage>
        <taxon>Eukaryota</taxon>
        <taxon>Viridiplantae</taxon>
        <taxon>Streptophyta</taxon>
        <taxon>Embryophyta</taxon>
        <taxon>Tracheophyta</taxon>
        <taxon>Spermatophyta</taxon>
        <taxon>Magnoliopsida</taxon>
        <taxon>eudicotyledons</taxon>
        <taxon>Gunneridae</taxon>
        <taxon>Pentapetalae</taxon>
        <taxon>asterids</taxon>
        <taxon>lamiids</taxon>
        <taxon>Solanales</taxon>
        <taxon>Solanaceae</taxon>
        <taxon>Solanoideae</taxon>
        <taxon>Solaneae</taxon>
        <taxon>Solanum</taxon>
    </lineage>
</organism>
<feature type="signal peptide" evidence="1">
    <location>
        <begin position="1"/>
        <end position="19"/>
    </location>
</feature>
<feature type="chain" id="PRO_5006865504" evidence="1">
    <location>
        <begin position="20"/>
        <end position="84"/>
    </location>
</feature>
<evidence type="ECO:0000313" key="2">
    <source>
        <dbReference type="EMBL" id="JAP10666.1"/>
    </source>
</evidence>
<sequence length="84" mass="10060">MHVGVVVPSLCPFLFLTDASSIPTEWKLLEVLSFRRLLNDWEIVRVTEFFKVLEIFKGTTDDEDFMFWNNYVRRDTQLIQHTTY</sequence>
<reference evidence="2" key="1">
    <citation type="submission" date="2015-12" db="EMBL/GenBank/DDBJ databases">
        <title>Gene expression during late stages of embryo sac development: a critical building block for successful pollen-pistil interactions.</title>
        <authorList>
            <person name="Liu Y."/>
            <person name="Joly V."/>
            <person name="Sabar M."/>
            <person name="Matton D.P."/>
        </authorList>
    </citation>
    <scope>NUCLEOTIDE SEQUENCE</scope>
</reference>
<protein>
    <submittedName>
        <fullName evidence="2">Putative ovule protein</fullName>
    </submittedName>
</protein>
<dbReference type="EMBL" id="GEDG01032720">
    <property type="protein sequence ID" value="JAP10666.1"/>
    <property type="molecule type" value="Transcribed_RNA"/>
</dbReference>